<sequence length="123" mass="12785">MAYSCSDFADGVLDCLVTCGALSADAVPADDPEGQANLVLVAIHAMNRSMLASRFVSELLAGVESVGAIADEYGVAVLSLLFYLQAAINNGTVVEVAEAEIGAVALVRTLPSADEWMKYVSIT</sequence>
<name>A0A848IJQ6_9BURK</name>
<reference evidence="1 2" key="1">
    <citation type="submission" date="2020-04" db="EMBL/GenBank/DDBJ databases">
        <title>Paraburkholderia sp. RP-4-7 isolated from soil.</title>
        <authorList>
            <person name="Dahal R.H."/>
        </authorList>
    </citation>
    <scope>NUCLEOTIDE SEQUENCE [LARGE SCALE GENOMIC DNA]</scope>
    <source>
        <strain evidence="1 2">RP-4-7</strain>
    </source>
</reference>
<comment type="caution">
    <text evidence="1">The sequence shown here is derived from an EMBL/GenBank/DDBJ whole genome shotgun (WGS) entry which is preliminary data.</text>
</comment>
<evidence type="ECO:0000313" key="2">
    <source>
        <dbReference type="Proteomes" id="UP000544134"/>
    </source>
</evidence>
<dbReference type="Proteomes" id="UP000544134">
    <property type="component" value="Unassembled WGS sequence"/>
</dbReference>
<protein>
    <submittedName>
        <fullName evidence="1">Uncharacterized protein</fullName>
    </submittedName>
</protein>
<evidence type="ECO:0000313" key="1">
    <source>
        <dbReference type="EMBL" id="NMM01520.1"/>
    </source>
</evidence>
<keyword evidence="2" id="KW-1185">Reference proteome</keyword>
<dbReference type="AlphaFoldDB" id="A0A848IJQ6"/>
<dbReference type="RefSeq" id="WP_169488353.1">
    <property type="nucleotide sequence ID" value="NZ_JABBGJ010000031.1"/>
</dbReference>
<dbReference type="EMBL" id="JABBGJ010000031">
    <property type="protein sequence ID" value="NMM01520.1"/>
    <property type="molecule type" value="Genomic_DNA"/>
</dbReference>
<accession>A0A848IJQ6</accession>
<gene>
    <name evidence="1" type="ORF">HHL24_26730</name>
</gene>
<proteinExistence type="predicted"/>
<organism evidence="1 2">
    <name type="scientific">Paraburkholderia polaris</name>
    <dbReference type="NCBI Taxonomy" id="2728848"/>
    <lineage>
        <taxon>Bacteria</taxon>
        <taxon>Pseudomonadati</taxon>
        <taxon>Pseudomonadota</taxon>
        <taxon>Betaproteobacteria</taxon>
        <taxon>Burkholderiales</taxon>
        <taxon>Burkholderiaceae</taxon>
        <taxon>Paraburkholderia</taxon>
    </lineage>
</organism>